<keyword evidence="1" id="KW-1133">Transmembrane helix</keyword>
<keyword evidence="1" id="KW-0472">Membrane</keyword>
<feature type="transmembrane region" description="Helical" evidence="1">
    <location>
        <begin position="44"/>
        <end position="64"/>
    </location>
</feature>
<feature type="transmembrane region" description="Helical" evidence="1">
    <location>
        <begin position="20"/>
        <end position="37"/>
    </location>
</feature>
<reference evidence="2" key="1">
    <citation type="submission" date="2022-08" db="EMBL/GenBank/DDBJ databases">
        <title>Novel Bdellovibrio Species Isolated from Svalbard: Designation Bdellovibrio svalbardensis.</title>
        <authorList>
            <person name="Mitchell R.J."/>
            <person name="Choi S.Y."/>
        </authorList>
    </citation>
    <scope>NUCLEOTIDE SEQUENCE</scope>
    <source>
        <strain evidence="2">PAP01</strain>
    </source>
</reference>
<gene>
    <name evidence="2" type="ORF">NWE73_02145</name>
</gene>
<evidence type="ECO:0000256" key="1">
    <source>
        <dbReference type="SAM" id="Phobius"/>
    </source>
</evidence>
<dbReference type="InterPro" id="IPR046161">
    <property type="entry name" value="DUF6163"/>
</dbReference>
<accession>A0ABT6DE85</accession>
<dbReference type="Proteomes" id="UP001152321">
    <property type="component" value="Unassembled WGS sequence"/>
</dbReference>
<protein>
    <submittedName>
        <fullName evidence="2">DUF6163 family protein</fullName>
    </submittedName>
</protein>
<evidence type="ECO:0000313" key="2">
    <source>
        <dbReference type="EMBL" id="MDG0815144.1"/>
    </source>
</evidence>
<proteinExistence type="predicted"/>
<dbReference type="EMBL" id="JANRMI010000001">
    <property type="protein sequence ID" value="MDG0815144.1"/>
    <property type="molecule type" value="Genomic_DNA"/>
</dbReference>
<dbReference type="Pfam" id="PF19660">
    <property type="entry name" value="DUF6163"/>
    <property type="match status" value="1"/>
</dbReference>
<dbReference type="RefSeq" id="WP_277576620.1">
    <property type="nucleotide sequence ID" value="NZ_JANRMI010000001.1"/>
</dbReference>
<feature type="transmembrane region" description="Helical" evidence="1">
    <location>
        <begin position="70"/>
        <end position="89"/>
    </location>
</feature>
<keyword evidence="1" id="KW-0812">Transmembrane</keyword>
<evidence type="ECO:0000313" key="3">
    <source>
        <dbReference type="Proteomes" id="UP001152321"/>
    </source>
</evidence>
<keyword evidence="3" id="KW-1185">Reference proteome</keyword>
<sequence length="99" mass="11585">MDVFGYRLSYSSMSWGWKVWIIYLLIFDSVASLGLFMKRPWGDYAFLLVALSQLIAYAGFSHYFGDQGVLIKFHIITLSIYGIFKLLSLRRFKVLEQQK</sequence>
<organism evidence="2 3">
    <name type="scientific">Bdellovibrio svalbardensis</name>
    <dbReference type="NCBI Taxonomy" id="2972972"/>
    <lineage>
        <taxon>Bacteria</taxon>
        <taxon>Pseudomonadati</taxon>
        <taxon>Bdellovibrionota</taxon>
        <taxon>Bdellovibrionia</taxon>
        <taxon>Bdellovibrionales</taxon>
        <taxon>Pseudobdellovibrionaceae</taxon>
        <taxon>Bdellovibrio</taxon>
    </lineage>
</organism>
<name>A0ABT6DE85_9BACT</name>
<comment type="caution">
    <text evidence="2">The sequence shown here is derived from an EMBL/GenBank/DDBJ whole genome shotgun (WGS) entry which is preliminary data.</text>
</comment>